<dbReference type="Proteomes" id="UP000031737">
    <property type="component" value="Unassembled WGS sequence"/>
</dbReference>
<keyword evidence="7 11" id="KW-0505">Motor protein</keyword>
<name>A0A061ITW9_TRYRA</name>
<proteinExistence type="inferred from homology"/>
<evidence type="ECO:0000256" key="2">
    <source>
        <dbReference type="ARBA" id="ARBA00011655"/>
    </source>
</evidence>
<evidence type="ECO:0000256" key="6">
    <source>
        <dbReference type="ARBA" id="ARBA00023069"/>
    </source>
</evidence>
<dbReference type="AlphaFoldDB" id="A0A061ITW9"/>
<keyword evidence="6" id="KW-0969">Cilium</keyword>
<dbReference type="EMBL" id="AUPL01006303">
    <property type="protein sequence ID" value="ESL06029.1"/>
    <property type="molecule type" value="Genomic_DNA"/>
</dbReference>
<comment type="similarity">
    <text evidence="11">Belongs to the dynein light chain family.</text>
</comment>
<dbReference type="OrthoDB" id="6506078at2759"/>
<comment type="subunit">
    <text evidence="2">Consists of at least two heavy chains and a number of intermediate and light chains.</text>
</comment>
<reference evidence="12 13" key="1">
    <citation type="submission" date="2013-07" db="EMBL/GenBank/DDBJ databases">
        <authorList>
            <person name="Stoco P.H."/>
            <person name="Wagner G."/>
            <person name="Gerber A."/>
            <person name="Zaha A."/>
            <person name="Thompson C."/>
            <person name="Bartholomeu D.C."/>
            <person name="Luckemeyer D.D."/>
            <person name="Bahia D."/>
            <person name="Loreto E."/>
            <person name="Prestes E.B."/>
            <person name="Lima F.M."/>
            <person name="Rodrigues-Luiz G."/>
            <person name="Vallejo G.A."/>
            <person name="Filho J.F."/>
            <person name="Monteiro K.M."/>
            <person name="Tyler K.M."/>
            <person name="de Almeida L.G."/>
            <person name="Ortiz M.F."/>
            <person name="Siervo M.A."/>
            <person name="de Moraes M.H."/>
            <person name="Cunha O.L."/>
            <person name="Mendonca-Neto R."/>
            <person name="Silva R."/>
            <person name="Teixeira S.M."/>
            <person name="Murta S.M."/>
            <person name="Sincero T.C."/>
            <person name="Mendes T.A."/>
            <person name="Urmenyi T.P."/>
            <person name="Silva V.G."/>
            <person name="da Rocha W.D."/>
            <person name="Andersson B."/>
            <person name="Romanha A.J."/>
            <person name="Steindel M."/>
            <person name="de Vasconcelos A.T."/>
            <person name="Grisard E.C."/>
        </authorList>
    </citation>
    <scope>NUCLEOTIDE SEQUENCE [LARGE SCALE GENOMIC DNA]</scope>
    <source>
        <strain evidence="12 13">SC58</strain>
    </source>
</reference>
<dbReference type="InterPro" id="IPR037177">
    <property type="entry name" value="DLC_sf"/>
</dbReference>
<dbReference type="GO" id="GO:0007017">
    <property type="term" value="P:microtubule-based process"/>
    <property type="evidence" value="ECO:0007669"/>
    <property type="project" value="InterPro"/>
</dbReference>
<comment type="caution">
    <text evidence="12">The sequence shown here is derived from an EMBL/GenBank/DDBJ whole genome shotgun (WGS) entry which is preliminary data.</text>
</comment>
<evidence type="ECO:0000256" key="10">
    <source>
        <dbReference type="ARBA" id="ARBA00057688"/>
    </source>
</evidence>
<evidence type="ECO:0000256" key="5">
    <source>
        <dbReference type="ARBA" id="ARBA00023017"/>
    </source>
</evidence>
<dbReference type="PANTHER" id="PTHR11886:SF2">
    <property type="entry name" value="DYNEIN AXONEMAL LIGHT CHAIN 4"/>
    <property type="match status" value="1"/>
</dbReference>
<sequence>MAVTGGKEAESPCNLDYVRQYVSALNYPLEKVSDMTEEMRAECKEIVVNAIEKHEDSYEHAAKHIKEQMDKKYGASWHCVIGEGFGFEITYEMKHLMYMFHRGYLAIVVFKGL</sequence>
<evidence type="ECO:0000256" key="3">
    <source>
        <dbReference type="ARBA" id="ARBA00022490"/>
    </source>
</evidence>
<protein>
    <recommendedName>
        <fullName evidence="11">Dynein light chain</fullName>
    </recommendedName>
</protein>
<evidence type="ECO:0000256" key="11">
    <source>
        <dbReference type="RuleBase" id="RU365010"/>
    </source>
</evidence>
<gene>
    <name evidence="12" type="ORF">TRSC58_06303</name>
</gene>
<evidence type="ECO:0000256" key="1">
    <source>
        <dbReference type="ARBA" id="ARBA00004430"/>
    </source>
</evidence>
<keyword evidence="13" id="KW-1185">Reference proteome</keyword>
<keyword evidence="3 11" id="KW-0963">Cytoplasm</keyword>
<dbReference type="InterPro" id="IPR001372">
    <property type="entry name" value="Dynein_light_chain_typ-1/2"/>
</dbReference>
<dbReference type="FunFam" id="3.30.740.10:FF:000002">
    <property type="entry name" value="Dynein light chain"/>
    <property type="match status" value="1"/>
</dbReference>
<dbReference type="SUPFAM" id="SSF54648">
    <property type="entry name" value="DLC"/>
    <property type="match status" value="1"/>
</dbReference>
<dbReference type="SMART" id="SM01375">
    <property type="entry name" value="Dynein_light"/>
    <property type="match status" value="1"/>
</dbReference>
<keyword evidence="9" id="KW-0966">Cell projection</keyword>
<organism evidence="12 13">
    <name type="scientific">Trypanosoma rangeli SC58</name>
    <dbReference type="NCBI Taxonomy" id="429131"/>
    <lineage>
        <taxon>Eukaryota</taxon>
        <taxon>Discoba</taxon>
        <taxon>Euglenozoa</taxon>
        <taxon>Kinetoplastea</taxon>
        <taxon>Metakinetoplastina</taxon>
        <taxon>Trypanosomatida</taxon>
        <taxon>Trypanosomatidae</taxon>
        <taxon>Trypanosoma</taxon>
        <taxon>Herpetosoma</taxon>
    </lineage>
</organism>
<keyword evidence="8 11" id="KW-0206">Cytoskeleton</keyword>
<dbReference type="Pfam" id="PF01221">
    <property type="entry name" value="Dynein_light"/>
    <property type="match status" value="1"/>
</dbReference>
<evidence type="ECO:0000313" key="13">
    <source>
        <dbReference type="Proteomes" id="UP000031737"/>
    </source>
</evidence>
<keyword evidence="4 11" id="KW-0493">Microtubule</keyword>
<accession>A0A061ITW9</accession>
<evidence type="ECO:0000256" key="9">
    <source>
        <dbReference type="ARBA" id="ARBA00023273"/>
    </source>
</evidence>
<dbReference type="GO" id="GO:0005874">
    <property type="term" value="C:microtubule"/>
    <property type="evidence" value="ECO:0007669"/>
    <property type="project" value="UniProtKB-KW"/>
</dbReference>
<keyword evidence="5 11" id="KW-0243">Dynein</keyword>
<dbReference type="GO" id="GO:0030286">
    <property type="term" value="C:dynein complex"/>
    <property type="evidence" value="ECO:0007669"/>
    <property type="project" value="UniProtKB-KW"/>
</dbReference>
<dbReference type="PANTHER" id="PTHR11886">
    <property type="entry name" value="DYNEIN LIGHT CHAIN"/>
    <property type="match status" value="1"/>
</dbReference>
<dbReference type="Gene3D" id="3.30.740.10">
    <property type="entry name" value="Protein Inhibitor Of Neuronal Nitric Oxide Synthase"/>
    <property type="match status" value="1"/>
</dbReference>
<evidence type="ECO:0000256" key="8">
    <source>
        <dbReference type="ARBA" id="ARBA00023212"/>
    </source>
</evidence>
<dbReference type="GO" id="GO:0005930">
    <property type="term" value="C:axoneme"/>
    <property type="evidence" value="ECO:0007669"/>
    <property type="project" value="UniProtKB-SubCell"/>
</dbReference>
<comment type="function">
    <text evidence="10">Force generating protein of respiratory cilia. Produces force towards the minus ends of microtubules. Dynein has ATPase activity.</text>
</comment>
<dbReference type="VEuPathDB" id="TriTrypDB:TRSC58_06303"/>
<dbReference type="CDD" id="cd21453">
    <property type="entry name" value="DLC-like_DNAL4"/>
    <property type="match status" value="1"/>
</dbReference>
<comment type="subcellular location">
    <subcellularLocation>
        <location evidence="1">Cytoplasm</location>
        <location evidence="1">Cytoskeleton</location>
        <location evidence="1">Cilium axoneme</location>
    </subcellularLocation>
</comment>
<evidence type="ECO:0000256" key="4">
    <source>
        <dbReference type="ARBA" id="ARBA00022701"/>
    </source>
</evidence>
<evidence type="ECO:0000256" key="7">
    <source>
        <dbReference type="ARBA" id="ARBA00023175"/>
    </source>
</evidence>
<evidence type="ECO:0000313" key="12">
    <source>
        <dbReference type="EMBL" id="ESL06029.1"/>
    </source>
</evidence>